<evidence type="ECO:0000256" key="5">
    <source>
        <dbReference type="ARBA" id="ARBA00015611"/>
    </source>
</evidence>
<dbReference type="InterPro" id="IPR027268">
    <property type="entry name" value="Peptidase_M4/M1_CTD_sf"/>
</dbReference>
<dbReference type="KEGG" id="dak:DaAHT2_0264"/>
<dbReference type="InterPro" id="IPR035414">
    <property type="entry name" value="Peptidase_M1_pepN_Ig-like"/>
</dbReference>
<protein>
    <recommendedName>
        <fullName evidence="5">Aminopeptidase N</fullName>
        <ecNumber evidence="4">3.4.11.2</ecNumber>
    </recommendedName>
</protein>
<dbReference type="Gene3D" id="1.25.50.10">
    <property type="entry name" value="Peptidase M1, alanyl aminopeptidase, C-terminal domain"/>
    <property type="match status" value="2"/>
</dbReference>
<evidence type="ECO:0000256" key="9">
    <source>
        <dbReference type="ARBA" id="ARBA00022801"/>
    </source>
</evidence>
<dbReference type="STRING" id="589865.DaAHT2_0264"/>
<feature type="domain" description="Peptidase M1 alanyl aminopeptidase C-terminal" evidence="14">
    <location>
        <begin position="582"/>
        <end position="765"/>
    </location>
</feature>
<evidence type="ECO:0000256" key="11">
    <source>
        <dbReference type="ARBA" id="ARBA00023049"/>
    </source>
</evidence>
<dbReference type="AlphaFoldDB" id="D6Z6L6"/>
<sequence length="967" mass="107716">MSADSELPRPVLLAEYRPPFFLLDEVNLQVELFADHALVRSSLCLRRNPAVDDAEMLVLDGEELELLELRLDGQALPPERYRLEGVGNRGRLVIPTPPVQCTLETVSRIYPAANTALEGLYRSGSMFCTQCEPEGFRRITWYPDRPDVLAPFTVTISADRQTCPVLLAGGNPVGRGELPEGRHWASFKDPFPKPSYLFALVAGDLVGVHDRFTTASGRQVALAIYVEAHNRDKCDHAMAALKKAMRWDEETFGLEYDLDHYLIVAVDDFTMGAMENKGLNIFNARYVLARPESATDDDFENIEAVIAHEYFHNWTGNRVTCRDWFQLSLKEGLTVFRDQLFSQQLHSAGVKRINDVRLLREQQFVEDAGPLAHPVRPESYLEINNFYTLTVYEKGAELVRMLHTLLGPAGFRAGLRLYLSRHDGSAATIEDFLAAMAEAGGRELGAFARWYARAGTPRLQITDDYDPAAGCYRLRVVQEMPVPATTGGECCDNAQGVAEAPPASEGRPEQPRPVAEGRENLPLLLPLAVGLLSPAGEEVAAELLESTEWEQVFEFTGLHARPVPSLLRGFSAPVRLTYDYRDEQLGLLLAHDTDPFCRWEAGQRLSGSLILELAGRWQAREYLQLPGGFVDTYRQLLARLPGLEDKSFAALLVALPTEEYLAEQMALIDVEALHTAREFVRRELAVALRPRWEEIYRSFPVATEGEGTYDPRLAGGRRLRNQALFFLLALADDRELIALARQQFFQAGNMTDSLAALRGLVHAAAVSEQPHRIFGRSARLTYLGYAAPVCLPEPAARLNAYGPLERQFSTPDERLPAARAVAAEALEEFAARWGHDPLVLDKWFTVQATAPSPDTLERVEALMAHPAFRLSNPNRVRALIGAFAAANPVAFHRADGAGYRFLAAQIMALDSVNPQVAARLAARFSRWRRFAGPRRELMRAELEKIATAPKLSRDVYEMVSKSLGSQA</sequence>
<evidence type="ECO:0000256" key="1">
    <source>
        <dbReference type="ARBA" id="ARBA00000098"/>
    </source>
</evidence>
<evidence type="ECO:0000313" key="16">
    <source>
        <dbReference type="EMBL" id="ADH84975.1"/>
    </source>
</evidence>
<dbReference type="Pfam" id="PF11940">
    <property type="entry name" value="DUF3458"/>
    <property type="match status" value="1"/>
</dbReference>
<dbReference type="Pfam" id="PF17900">
    <property type="entry name" value="Peptidase_M1_N"/>
    <property type="match status" value="1"/>
</dbReference>
<dbReference type="CDD" id="cd09600">
    <property type="entry name" value="M1_APN"/>
    <property type="match status" value="1"/>
</dbReference>
<dbReference type="Gene3D" id="2.60.40.1840">
    <property type="match status" value="1"/>
</dbReference>
<dbReference type="GO" id="GO:0016285">
    <property type="term" value="F:alanyl aminopeptidase activity"/>
    <property type="evidence" value="ECO:0007669"/>
    <property type="project" value="UniProtKB-EC"/>
</dbReference>
<dbReference type="PANTHER" id="PTHR46322">
    <property type="entry name" value="PUROMYCIN-SENSITIVE AMINOPEPTIDASE"/>
    <property type="match status" value="1"/>
</dbReference>
<evidence type="ECO:0000256" key="4">
    <source>
        <dbReference type="ARBA" id="ARBA00012564"/>
    </source>
</evidence>
<proteinExistence type="inferred from homology"/>
<organism evidence="16 17">
    <name type="scientific">Desulfurivibrio alkaliphilus (strain DSM 19089 / UNIQEM U267 / AHT2)</name>
    <dbReference type="NCBI Taxonomy" id="589865"/>
    <lineage>
        <taxon>Bacteria</taxon>
        <taxon>Pseudomonadati</taxon>
        <taxon>Thermodesulfobacteriota</taxon>
        <taxon>Desulfobulbia</taxon>
        <taxon>Desulfobulbales</taxon>
        <taxon>Desulfobulbaceae</taxon>
        <taxon>Desulfurivibrio</taxon>
    </lineage>
</organism>
<feature type="domain" description="Peptidase M1 alanyl aminopeptidase C-terminal" evidence="14">
    <location>
        <begin position="820"/>
        <end position="963"/>
    </location>
</feature>
<gene>
    <name evidence="16" type="ordered locus">DaAHT2_0264</name>
</gene>
<dbReference type="InterPro" id="IPR038438">
    <property type="entry name" value="PepN_Ig-like_sf"/>
</dbReference>
<comment type="cofactor">
    <cofactor evidence="2">
        <name>Zn(2+)</name>
        <dbReference type="ChEBI" id="CHEBI:29105"/>
    </cofactor>
</comment>
<dbReference type="InterPro" id="IPR042097">
    <property type="entry name" value="Aminopeptidase_N-like_N_sf"/>
</dbReference>
<comment type="catalytic activity">
    <reaction evidence="1">
        <text>Release of an N-terminal amino acid, Xaa-|-Yaa- from a peptide, amide or arylamide. Xaa is preferably Ala, but may be most amino acids including Pro (slow action). When a terminal hydrophobic residue is followed by a prolyl residue, the two may be released as an intact Xaa-Pro dipeptide.</text>
        <dbReference type="EC" id="3.4.11.2"/>
    </reaction>
</comment>
<evidence type="ECO:0000259" key="14">
    <source>
        <dbReference type="Pfam" id="PF17432"/>
    </source>
</evidence>
<feature type="domain" description="Aminopeptidase N-like N-terminal" evidence="15">
    <location>
        <begin position="113"/>
        <end position="197"/>
    </location>
</feature>
<dbReference type="InterPro" id="IPR037144">
    <property type="entry name" value="Peptidase_M1_pepN_C_sf"/>
</dbReference>
<keyword evidence="7" id="KW-0645">Protease</keyword>
<reference evidence="17" key="1">
    <citation type="submission" date="2010-02" db="EMBL/GenBank/DDBJ databases">
        <title>Complete sequence of Desulfurivibrio alkaliphilus AHT2.</title>
        <authorList>
            <consortium name="US DOE Joint Genome Institute"/>
            <person name="Pitluck S."/>
            <person name="Chertkov O."/>
            <person name="Detter J.C."/>
            <person name="Han C."/>
            <person name="Tapia R."/>
            <person name="Larimer F."/>
            <person name="Land M."/>
            <person name="Hauser L."/>
            <person name="Kyrpides N."/>
            <person name="Mikhailova N."/>
            <person name="Sorokin D.Y."/>
            <person name="Muyzer G."/>
            <person name="Woyke T."/>
        </authorList>
    </citation>
    <scope>NUCLEOTIDE SEQUENCE [LARGE SCALE GENOMIC DNA]</scope>
    <source>
        <strain evidence="17">DSM 19089 / UNIQEM U267 / AHT2</strain>
    </source>
</reference>
<evidence type="ECO:0000259" key="15">
    <source>
        <dbReference type="Pfam" id="PF17900"/>
    </source>
</evidence>
<comment type="similarity">
    <text evidence="3">Belongs to the peptidase M1 family.</text>
</comment>
<evidence type="ECO:0000256" key="2">
    <source>
        <dbReference type="ARBA" id="ARBA00001947"/>
    </source>
</evidence>
<keyword evidence="8" id="KW-0479">Metal-binding</keyword>
<keyword evidence="10" id="KW-0862">Zinc</keyword>
<dbReference type="Gene3D" id="3.30.2010.30">
    <property type="match status" value="1"/>
</dbReference>
<dbReference type="InParanoid" id="D6Z6L6"/>
<keyword evidence="6 16" id="KW-0031">Aminopeptidase</keyword>
<dbReference type="EC" id="3.4.11.2" evidence="4"/>
<dbReference type="GO" id="GO:0008237">
    <property type="term" value="F:metallopeptidase activity"/>
    <property type="evidence" value="ECO:0007669"/>
    <property type="project" value="UniProtKB-KW"/>
</dbReference>
<name>D6Z6L6_DESAT</name>
<dbReference type="Pfam" id="PF01433">
    <property type="entry name" value="Peptidase_M1"/>
    <property type="match status" value="1"/>
</dbReference>
<dbReference type="InterPro" id="IPR001930">
    <property type="entry name" value="Peptidase_M1"/>
</dbReference>
<dbReference type="HOGENOM" id="CLU_007993_2_0_7"/>
<feature type="domain" description="Peptidase M1 alanyl aminopeptidase Ig-like fold" evidence="13">
    <location>
        <begin position="514"/>
        <end position="579"/>
    </location>
</feature>
<dbReference type="RefSeq" id="WP_013162506.1">
    <property type="nucleotide sequence ID" value="NC_014216.1"/>
</dbReference>
<keyword evidence="9" id="KW-0378">Hydrolase</keyword>
<dbReference type="EMBL" id="CP001940">
    <property type="protein sequence ID" value="ADH84975.1"/>
    <property type="molecule type" value="Genomic_DNA"/>
</dbReference>
<dbReference type="FunFam" id="3.30.2010.30:FF:000002">
    <property type="entry name" value="Putative aminopeptidase N"/>
    <property type="match status" value="1"/>
</dbReference>
<dbReference type="Pfam" id="PF17432">
    <property type="entry name" value="DUF3458_C"/>
    <property type="match status" value="2"/>
</dbReference>
<feature type="domain" description="Peptidase M1 membrane alanine aminopeptidase" evidence="12">
    <location>
        <begin position="237"/>
        <end position="448"/>
    </location>
</feature>
<dbReference type="InterPro" id="IPR024601">
    <property type="entry name" value="Peptidase_M1_pepN_C"/>
</dbReference>
<accession>D6Z6L6</accession>
<dbReference type="GO" id="GO:0008270">
    <property type="term" value="F:zinc ion binding"/>
    <property type="evidence" value="ECO:0007669"/>
    <property type="project" value="InterPro"/>
</dbReference>
<dbReference type="InterPro" id="IPR045357">
    <property type="entry name" value="Aminopeptidase_N-like_N"/>
</dbReference>
<evidence type="ECO:0000256" key="3">
    <source>
        <dbReference type="ARBA" id="ARBA00010136"/>
    </source>
</evidence>
<dbReference type="InterPro" id="IPR014782">
    <property type="entry name" value="Peptidase_M1_dom"/>
</dbReference>
<evidence type="ECO:0000256" key="7">
    <source>
        <dbReference type="ARBA" id="ARBA00022670"/>
    </source>
</evidence>
<dbReference type="InterPro" id="IPR012779">
    <property type="entry name" value="Peptidase_M1_pepN"/>
</dbReference>
<dbReference type="NCBIfam" id="TIGR02414">
    <property type="entry name" value="pepN_proteo"/>
    <property type="match status" value="1"/>
</dbReference>
<evidence type="ECO:0000259" key="12">
    <source>
        <dbReference type="Pfam" id="PF01433"/>
    </source>
</evidence>
<dbReference type="Gene3D" id="1.10.390.10">
    <property type="entry name" value="Neutral Protease Domain 2"/>
    <property type="match status" value="1"/>
</dbReference>
<keyword evidence="11" id="KW-0482">Metalloprotease</keyword>
<dbReference type="OrthoDB" id="9816201at2"/>
<dbReference type="FunCoup" id="D6Z6L6">
    <property type="interactions" value="225"/>
</dbReference>
<dbReference type="SUPFAM" id="SSF55486">
    <property type="entry name" value="Metalloproteases ('zincins'), catalytic domain"/>
    <property type="match status" value="1"/>
</dbReference>
<evidence type="ECO:0000256" key="8">
    <source>
        <dbReference type="ARBA" id="ARBA00022723"/>
    </source>
</evidence>
<dbReference type="Gene3D" id="2.60.40.1730">
    <property type="entry name" value="tricorn interacting facor f3 domain"/>
    <property type="match status" value="1"/>
</dbReference>
<dbReference type="PANTHER" id="PTHR46322:SF1">
    <property type="entry name" value="PUROMYCIN-SENSITIVE AMINOPEPTIDASE"/>
    <property type="match status" value="1"/>
</dbReference>
<keyword evidence="17" id="KW-1185">Reference proteome</keyword>
<dbReference type="SUPFAM" id="SSF63737">
    <property type="entry name" value="Leukotriene A4 hydrolase N-terminal domain"/>
    <property type="match status" value="1"/>
</dbReference>
<dbReference type="Proteomes" id="UP000001508">
    <property type="component" value="Chromosome"/>
</dbReference>
<evidence type="ECO:0000256" key="10">
    <source>
        <dbReference type="ARBA" id="ARBA00022833"/>
    </source>
</evidence>
<evidence type="ECO:0000313" key="17">
    <source>
        <dbReference type="Proteomes" id="UP000001508"/>
    </source>
</evidence>
<dbReference type="GO" id="GO:0006508">
    <property type="term" value="P:proteolysis"/>
    <property type="evidence" value="ECO:0007669"/>
    <property type="project" value="UniProtKB-KW"/>
</dbReference>
<evidence type="ECO:0000256" key="6">
    <source>
        <dbReference type="ARBA" id="ARBA00022438"/>
    </source>
</evidence>
<dbReference type="eggNOG" id="COG0308">
    <property type="taxonomic scope" value="Bacteria"/>
</dbReference>
<dbReference type="MEROPS" id="M01.005"/>
<evidence type="ECO:0000259" key="13">
    <source>
        <dbReference type="Pfam" id="PF11940"/>
    </source>
</evidence>
<dbReference type="PRINTS" id="PR00756">
    <property type="entry name" value="ALADIPTASE"/>
</dbReference>